<comment type="caution">
    <text evidence="1">The sequence shown here is derived from an EMBL/GenBank/DDBJ whole genome shotgun (WGS) entry which is preliminary data.</text>
</comment>
<organism evidence="1 2">
    <name type="scientific">Fusibacter paucivorans</name>
    <dbReference type="NCBI Taxonomy" id="76009"/>
    <lineage>
        <taxon>Bacteria</taxon>
        <taxon>Bacillati</taxon>
        <taxon>Bacillota</taxon>
        <taxon>Clostridia</taxon>
        <taxon>Eubacteriales</taxon>
        <taxon>Eubacteriales Family XII. Incertae Sedis</taxon>
        <taxon>Fusibacter</taxon>
    </lineage>
</organism>
<gene>
    <name evidence="1" type="ORF">KHM83_06680</name>
</gene>
<accession>A0ABS5PPS5</accession>
<evidence type="ECO:0000313" key="2">
    <source>
        <dbReference type="Proteomes" id="UP000746471"/>
    </source>
</evidence>
<name>A0ABS5PPS5_9FIRM</name>
<protein>
    <submittedName>
        <fullName evidence="1">DUF1292 domain-containing protein</fullName>
    </submittedName>
</protein>
<keyword evidence="2" id="KW-1185">Reference proteome</keyword>
<dbReference type="EMBL" id="JAHBCL010000009">
    <property type="protein sequence ID" value="MBS7526356.1"/>
    <property type="molecule type" value="Genomic_DNA"/>
</dbReference>
<dbReference type="Pfam" id="PF06949">
    <property type="entry name" value="DUF1292"/>
    <property type="match status" value="1"/>
</dbReference>
<dbReference type="InterPro" id="IPR009711">
    <property type="entry name" value="UPF0473"/>
</dbReference>
<proteinExistence type="predicted"/>
<dbReference type="RefSeq" id="WP_213236191.1">
    <property type="nucleotide sequence ID" value="NZ_JAHBCL010000009.1"/>
</dbReference>
<sequence length="106" mass="12327">MTEFKDNENTCGCGHDHDHDHAHTVTLELENGEELECPIIDIFEVNDKEYIALLHPEEELALLYGFIEYEDETIELTEIVSDEEYELVSKAFQELFDSEDDEEDEA</sequence>
<dbReference type="Proteomes" id="UP000746471">
    <property type="component" value="Unassembled WGS sequence"/>
</dbReference>
<reference evidence="1 2" key="1">
    <citation type="submission" date="2021-05" db="EMBL/GenBank/DDBJ databases">
        <title>Fusibacter ferrireducens sp. nov., an anaerobic, sulfur- and Fe-reducing bacterium isolated from the mangrove sediment.</title>
        <authorList>
            <person name="Qiu D."/>
        </authorList>
    </citation>
    <scope>NUCLEOTIDE SEQUENCE [LARGE SCALE GENOMIC DNA]</scope>
    <source>
        <strain evidence="1 2">DSM 12116</strain>
    </source>
</reference>
<evidence type="ECO:0000313" key="1">
    <source>
        <dbReference type="EMBL" id="MBS7526356.1"/>
    </source>
</evidence>